<dbReference type="SUPFAM" id="SSF57667">
    <property type="entry name" value="beta-beta-alpha zinc fingers"/>
    <property type="match status" value="1"/>
</dbReference>
<keyword evidence="4" id="KW-0677">Repeat</keyword>
<dbReference type="Proteomes" id="UP000515154">
    <property type="component" value="Linkage group LG4"/>
</dbReference>
<dbReference type="GO" id="GO:0035098">
    <property type="term" value="C:ESC/E(Z) complex"/>
    <property type="evidence" value="ECO:0007669"/>
    <property type="project" value="TreeGrafter"/>
</dbReference>
<dbReference type="RefSeq" id="XP_029635943.1">
    <property type="nucleotide sequence ID" value="XM_029780083.2"/>
</dbReference>
<evidence type="ECO:0000256" key="7">
    <source>
        <dbReference type="ARBA" id="ARBA00022853"/>
    </source>
</evidence>
<dbReference type="AlphaFoldDB" id="A0A6P7SD36"/>
<dbReference type="InterPro" id="IPR013087">
    <property type="entry name" value="Znf_C2H2_type"/>
</dbReference>
<evidence type="ECO:0000256" key="9">
    <source>
        <dbReference type="ARBA" id="ARBA00023163"/>
    </source>
</evidence>
<dbReference type="InterPro" id="IPR059034">
    <property type="entry name" value="SH3_AEBP2_C"/>
</dbReference>
<evidence type="ECO:0000256" key="11">
    <source>
        <dbReference type="ARBA" id="ARBA00037930"/>
    </source>
</evidence>
<evidence type="ECO:0000256" key="1">
    <source>
        <dbReference type="ARBA" id="ARBA00004123"/>
    </source>
</evidence>
<dbReference type="PROSITE" id="PS50157">
    <property type="entry name" value="ZINC_FINGER_C2H2_2"/>
    <property type="match status" value="1"/>
</dbReference>
<name>A0A6P7SD36_9MOLL</name>
<dbReference type="PANTHER" id="PTHR46541:SF1">
    <property type="entry name" value="ZINC FINGER PROTEIN AEBP2"/>
    <property type="match status" value="1"/>
</dbReference>
<comment type="similarity">
    <text evidence="11">Belongs to the AEBP2/jing C2H2-type zinc-finger family.</text>
</comment>
<evidence type="ECO:0000256" key="3">
    <source>
        <dbReference type="ARBA" id="ARBA00022723"/>
    </source>
</evidence>
<reference evidence="13" key="1">
    <citation type="submission" date="2025-08" db="UniProtKB">
        <authorList>
            <consortium name="RefSeq"/>
        </authorList>
    </citation>
    <scope>IDENTIFICATION</scope>
</reference>
<keyword evidence="3" id="KW-0479">Metal-binding</keyword>
<keyword evidence="12" id="KW-1185">Reference proteome</keyword>
<evidence type="ECO:0000256" key="4">
    <source>
        <dbReference type="ARBA" id="ARBA00022737"/>
    </source>
</evidence>
<evidence type="ECO:0000313" key="12">
    <source>
        <dbReference type="Proteomes" id="UP000515154"/>
    </source>
</evidence>
<accession>A0A6P7SD36</accession>
<evidence type="ECO:0000256" key="6">
    <source>
        <dbReference type="ARBA" id="ARBA00022833"/>
    </source>
</evidence>
<keyword evidence="2" id="KW-0678">Repressor</keyword>
<evidence type="ECO:0000256" key="2">
    <source>
        <dbReference type="ARBA" id="ARBA00022491"/>
    </source>
</evidence>
<dbReference type="GO" id="GO:0006357">
    <property type="term" value="P:regulation of transcription by RNA polymerase II"/>
    <property type="evidence" value="ECO:0007669"/>
    <property type="project" value="TreeGrafter"/>
</dbReference>
<sequence length="551" mass="61672">MVYKMATVGCCTDEQGSGAMEDSEEASSKEHNNHSTTTTTTSTTNSQLVDVCKKNGVVLNCILDDKSCHASITATTTRTIAEDAKKKQRAATKSDKSSRINGSNININSNSATKGLLLNQPSIPNLRSRKDKQQRPIIESPRKRRRSSRHEKAEHQQQQLSTTVSTTERKKKVNDLENQSISCCCLEQKSQGVNSHENNNASPCISKQANSKGSPEPASQSIYGLHSIFDGLALNNERTKTAAGQVGLSSSTAHSGLLPPLIDRPYTPILSCSTASVSNAVNCALISSSSSSSSSCKDSQNFDYNCNKETVTHCKWKNCDIVLDPDLLMAHIREKHVESQEGSETYVCFWDGCKVYAKRSCSMSWLERHILSHSGDKPFKCIVDGCDMRFPSHHGLERHVNSHFNTQQPTAPKPPKLREDTPTKLWKKKKMKRKRPQLVRTGDFFDSGIMERLQQELITLTRITQIDLEGSTNSITFHGTVIARRREDSGKIKVLLHWTPENIFPDCWVPESQVQEVHKRVIPLTSLPQDSAAALHSSFYRRHRYRKHRRK</sequence>
<protein>
    <submittedName>
        <fullName evidence="13">Zinc finger protein AEBP2 isoform X1</fullName>
    </submittedName>
</protein>
<keyword evidence="9" id="KW-0804">Transcription</keyword>
<comment type="subcellular location">
    <subcellularLocation>
        <location evidence="1">Nucleus</location>
    </subcellularLocation>
</comment>
<keyword evidence="6" id="KW-0862">Zinc</keyword>
<keyword evidence="7" id="KW-0156">Chromatin regulator</keyword>
<keyword evidence="5" id="KW-0863">Zinc-finger</keyword>
<evidence type="ECO:0000256" key="10">
    <source>
        <dbReference type="ARBA" id="ARBA00023242"/>
    </source>
</evidence>
<organism evidence="12 13">
    <name type="scientific">Octopus sinensis</name>
    <name type="common">East Asian common octopus</name>
    <dbReference type="NCBI Taxonomy" id="2607531"/>
    <lineage>
        <taxon>Eukaryota</taxon>
        <taxon>Metazoa</taxon>
        <taxon>Spiralia</taxon>
        <taxon>Lophotrochozoa</taxon>
        <taxon>Mollusca</taxon>
        <taxon>Cephalopoda</taxon>
        <taxon>Coleoidea</taxon>
        <taxon>Octopodiformes</taxon>
        <taxon>Octopoda</taxon>
        <taxon>Incirrata</taxon>
        <taxon>Octopodidae</taxon>
        <taxon>Octopus</taxon>
    </lineage>
</organism>
<dbReference type="SMART" id="SM00355">
    <property type="entry name" value="ZnF_C2H2"/>
    <property type="match status" value="3"/>
</dbReference>
<dbReference type="PROSITE" id="PS00028">
    <property type="entry name" value="ZINC_FINGER_C2H2_1"/>
    <property type="match status" value="1"/>
</dbReference>
<keyword evidence="10" id="KW-0539">Nucleus</keyword>
<evidence type="ECO:0000256" key="5">
    <source>
        <dbReference type="ARBA" id="ARBA00022771"/>
    </source>
</evidence>
<dbReference type="Gene3D" id="3.30.160.60">
    <property type="entry name" value="Classic Zinc Finger"/>
    <property type="match status" value="2"/>
</dbReference>
<dbReference type="InterPro" id="IPR036236">
    <property type="entry name" value="Znf_C2H2_sf"/>
</dbReference>
<dbReference type="Pfam" id="PF26014">
    <property type="entry name" value="SH3_AEBP2_C"/>
    <property type="match status" value="1"/>
</dbReference>
<dbReference type="GO" id="GO:0006325">
    <property type="term" value="P:chromatin organization"/>
    <property type="evidence" value="ECO:0007669"/>
    <property type="project" value="UniProtKB-KW"/>
</dbReference>
<keyword evidence="8" id="KW-0805">Transcription regulation</keyword>
<dbReference type="InterPro" id="IPR052130">
    <property type="entry name" value="AEBP2/jing_C2H2-ZnF"/>
</dbReference>
<dbReference type="PANTHER" id="PTHR46541">
    <property type="entry name" value="ZINC FINGER PROTEIN AEBP2"/>
    <property type="match status" value="1"/>
</dbReference>
<evidence type="ECO:0000313" key="13">
    <source>
        <dbReference type="RefSeq" id="XP_029635943.1"/>
    </source>
</evidence>
<gene>
    <name evidence="13" type="primary">LOC115211137</name>
</gene>
<evidence type="ECO:0000256" key="8">
    <source>
        <dbReference type="ARBA" id="ARBA00023015"/>
    </source>
</evidence>
<dbReference type="KEGG" id="osn:115211137"/>
<dbReference type="GO" id="GO:0008270">
    <property type="term" value="F:zinc ion binding"/>
    <property type="evidence" value="ECO:0007669"/>
    <property type="project" value="UniProtKB-KW"/>
</dbReference>
<proteinExistence type="inferred from homology"/>